<dbReference type="InterPro" id="IPR018520">
    <property type="entry name" value="UPP_synth-like_CS"/>
</dbReference>
<dbReference type="InterPro" id="IPR036424">
    <property type="entry name" value="UPP_synth-like_sf"/>
</dbReference>
<comment type="function">
    <text evidence="2">Catalyzes the condensation of isopentenyl diphosphate (IPP) with allylic pyrophosphates generating different type of terpenoids.</text>
</comment>
<comment type="subunit">
    <text evidence="2">Homodimer.</text>
</comment>
<feature type="binding site" evidence="2">
    <location>
        <position position="12"/>
    </location>
    <ligand>
        <name>Mg(2+)</name>
        <dbReference type="ChEBI" id="CHEBI:18420"/>
    </ligand>
</feature>
<feature type="binding site" evidence="2">
    <location>
        <begin position="13"/>
        <end position="16"/>
    </location>
    <ligand>
        <name>substrate</name>
    </ligand>
</feature>
<evidence type="ECO:0000256" key="2">
    <source>
        <dbReference type="HAMAP-Rule" id="MF_01139"/>
    </source>
</evidence>
<dbReference type="EMBL" id="JACOQH010000002">
    <property type="protein sequence ID" value="MBC5753098.1"/>
    <property type="molecule type" value="Genomic_DNA"/>
</dbReference>
<dbReference type="PANTHER" id="PTHR10291:SF0">
    <property type="entry name" value="DEHYDRODOLICHYL DIPHOSPHATE SYNTHASE 2"/>
    <property type="match status" value="1"/>
</dbReference>
<dbReference type="SUPFAM" id="SSF64005">
    <property type="entry name" value="Undecaprenyl diphosphate synthase"/>
    <property type="match status" value="1"/>
</dbReference>
<keyword evidence="1 2" id="KW-0808">Transferase</keyword>
<evidence type="ECO:0000256" key="1">
    <source>
        <dbReference type="ARBA" id="ARBA00022679"/>
    </source>
</evidence>
<protein>
    <recommendedName>
        <fullName evidence="2">Isoprenyl transferase</fullName>
        <ecNumber evidence="2">2.5.1.-</ecNumber>
    </recommendedName>
</protein>
<feature type="active site" description="Proton acceptor" evidence="2">
    <location>
        <position position="60"/>
    </location>
</feature>
<dbReference type="GO" id="GO:0016740">
    <property type="term" value="F:transferase activity"/>
    <property type="evidence" value="ECO:0007669"/>
    <property type="project" value="UniProtKB-KW"/>
</dbReference>
<feature type="binding site" evidence="2">
    <location>
        <position position="17"/>
    </location>
    <ligand>
        <name>substrate</name>
    </ligand>
</feature>
<comment type="caution">
    <text evidence="3">The sequence shown here is derived from an EMBL/GenBank/DDBJ whole genome shotgun (WGS) entry which is preliminary data.</text>
</comment>
<feature type="binding site" evidence="2">
    <location>
        <position position="63"/>
    </location>
    <ligand>
        <name>substrate</name>
    </ligand>
</feature>
<dbReference type="NCBIfam" id="NF011405">
    <property type="entry name" value="PRK14830.1"/>
    <property type="match status" value="1"/>
</dbReference>
<evidence type="ECO:0000313" key="4">
    <source>
        <dbReference type="Proteomes" id="UP000621540"/>
    </source>
</evidence>
<proteinExistence type="inferred from homology"/>
<dbReference type="NCBIfam" id="TIGR00055">
    <property type="entry name" value="uppS"/>
    <property type="match status" value="1"/>
</dbReference>
<dbReference type="Pfam" id="PF01255">
    <property type="entry name" value="Prenyltransf"/>
    <property type="match status" value="1"/>
</dbReference>
<keyword evidence="2" id="KW-0479">Metal-binding</keyword>
<comment type="cofactor">
    <cofactor evidence="2">
        <name>Mg(2+)</name>
        <dbReference type="ChEBI" id="CHEBI:18420"/>
    </cofactor>
    <text evidence="2">Binds 2 magnesium ions per subunit.</text>
</comment>
<keyword evidence="2" id="KW-0460">Magnesium</keyword>
<accession>A0ABR7I825</accession>
<feature type="binding site" evidence="2">
    <location>
        <position position="199"/>
    </location>
    <ligand>
        <name>Mg(2+)</name>
        <dbReference type="ChEBI" id="CHEBI:18420"/>
    </ligand>
</feature>
<dbReference type="EC" id="2.5.1.-" evidence="2"/>
<sequence>MKIPQHVAIILDGNGRWAKSKGMPRNYGHTMGAKNVEVICKAAHDMGISYLTLYAFSTENWNRPDSEVSALMKLLNSYLKNCIKTAAKNNMRVRVIGDITGLDPAMQKQIAELEEASKQNDGLNFQIALNYGSRDEMIRAMKKMVEDHDAGRLPVSEINEESFTRYLDTHDIPDPDLLIRTSGEQRLSNYLLWQLAYSEFYFTKVPWPDFSPEELKKAVEEYSNRDRRYGGLKEEE</sequence>
<reference evidence="3 4" key="1">
    <citation type="submission" date="2020-08" db="EMBL/GenBank/DDBJ databases">
        <title>Genome public.</title>
        <authorList>
            <person name="Liu C."/>
            <person name="Sun Q."/>
        </authorList>
    </citation>
    <scope>NUCLEOTIDE SEQUENCE [LARGE SCALE GENOMIC DNA]</scope>
    <source>
        <strain evidence="3 4">BX0805</strain>
    </source>
</reference>
<dbReference type="InterPro" id="IPR001441">
    <property type="entry name" value="UPP_synth-like"/>
</dbReference>
<comment type="similarity">
    <text evidence="2">Belongs to the UPP synthase family.</text>
</comment>
<feature type="binding site" evidence="2">
    <location>
        <position position="180"/>
    </location>
    <ligand>
        <name>substrate</name>
    </ligand>
</feature>
<name>A0ABR7I825_9FIRM</name>
<feature type="binding site" evidence="2">
    <location>
        <begin position="57"/>
        <end position="59"/>
    </location>
    <ligand>
        <name>substrate</name>
    </ligand>
</feature>
<dbReference type="PANTHER" id="PTHR10291">
    <property type="entry name" value="DEHYDRODOLICHYL DIPHOSPHATE SYNTHASE FAMILY MEMBER"/>
    <property type="match status" value="1"/>
</dbReference>
<feature type="binding site" evidence="2">
    <location>
        <position position="25"/>
    </location>
    <ligand>
        <name>substrate</name>
    </ligand>
</feature>
<dbReference type="CDD" id="cd00475">
    <property type="entry name" value="Cis_IPPS"/>
    <property type="match status" value="1"/>
</dbReference>
<dbReference type="Proteomes" id="UP000621540">
    <property type="component" value="Unassembled WGS sequence"/>
</dbReference>
<keyword evidence="4" id="KW-1185">Reference proteome</keyword>
<dbReference type="Gene3D" id="3.40.1180.10">
    <property type="entry name" value="Decaprenyl diphosphate synthase-like"/>
    <property type="match status" value="1"/>
</dbReference>
<feature type="binding site" evidence="2">
    <location>
        <position position="29"/>
    </location>
    <ligand>
        <name>substrate</name>
    </ligand>
</feature>
<feature type="binding site" evidence="2">
    <location>
        <begin position="186"/>
        <end position="188"/>
    </location>
    <ligand>
        <name>substrate</name>
    </ligand>
</feature>
<feature type="binding site" evidence="2">
    <location>
        <position position="61"/>
    </location>
    <ligand>
        <name>substrate</name>
    </ligand>
</feature>
<organism evidence="3 4">
    <name type="scientific">Roseburia yibonii</name>
    <dbReference type="NCBI Taxonomy" id="2763063"/>
    <lineage>
        <taxon>Bacteria</taxon>
        <taxon>Bacillati</taxon>
        <taxon>Bacillota</taxon>
        <taxon>Clostridia</taxon>
        <taxon>Lachnospirales</taxon>
        <taxon>Lachnospiraceae</taxon>
        <taxon>Roseburia</taxon>
    </lineage>
</organism>
<evidence type="ECO:0000313" key="3">
    <source>
        <dbReference type="EMBL" id="MBC5753098.1"/>
    </source>
</evidence>
<gene>
    <name evidence="3" type="ORF">H8Z76_03490</name>
</gene>
<dbReference type="HAMAP" id="MF_01139">
    <property type="entry name" value="ISPT"/>
    <property type="match status" value="1"/>
</dbReference>
<dbReference type="RefSeq" id="WP_186981683.1">
    <property type="nucleotide sequence ID" value="NZ_JACOQH010000002.1"/>
</dbReference>
<feature type="active site" evidence="2">
    <location>
        <position position="12"/>
    </location>
</feature>
<dbReference type="PROSITE" id="PS01066">
    <property type="entry name" value="UPP_SYNTHASE"/>
    <property type="match status" value="1"/>
</dbReference>